<keyword evidence="1" id="KW-0732">Signal</keyword>
<dbReference type="OrthoDB" id="5746993at2"/>
<evidence type="ECO:0008006" key="4">
    <source>
        <dbReference type="Google" id="ProtNLM"/>
    </source>
</evidence>
<sequence>MKNTALLTICLLISACSAYEIRSVDLQPRRATTLLAGTVLVDVGSSQGLGEQWLAEALTEQGLAASVVPSVGEAPSEYLLSLESMQTGACFSEPMLTVLTLGLIPSVGCAETGYKIALADSEGNTLLATSSESKVTSVSGLAAWFLLLSPSWVGERGLTDYEAQRIVEVISKSEAASR</sequence>
<dbReference type="PROSITE" id="PS51257">
    <property type="entry name" value="PROKAR_LIPOPROTEIN"/>
    <property type="match status" value="1"/>
</dbReference>
<dbReference type="RefSeq" id="WP_118132045.1">
    <property type="nucleotide sequence ID" value="NZ_LMAZ01000012.1"/>
</dbReference>
<gene>
    <name evidence="2" type="ORF">ASB58_19250</name>
</gene>
<comment type="caution">
    <text evidence="2">The sequence shown here is derived from an EMBL/GenBank/DDBJ whole genome shotgun (WGS) entry which is preliminary data.</text>
</comment>
<evidence type="ECO:0000256" key="1">
    <source>
        <dbReference type="SAM" id="SignalP"/>
    </source>
</evidence>
<feature type="signal peptide" evidence="1">
    <location>
        <begin position="1"/>
        <end position="18"/>
    </location>
</feature>
<feature type="chain" id="PRO_5017452835" description="Lipoprotein" evidence="1">
    <location>
        <begin position="19"/>
        <end position="178"/>
    </location>
</feature>
<proteinExistence type="predicted"/>
<keyword evidence="3" id="KW-1185">Reference proteome</keyword>
<accession>A0A395QXA7</accession>
<reference evidence="2 3" key="1">
    <citation type="journal article" date="2018" name="Syst. Appl. Microbiol.">
        <title>Pseudomonas gallaeciensis sp. nov., isolated from crude-oil-contaminated intertidal sand samples after the Prestige oil spill.</title>
        <authorList>
            <person name="Mulet M."/>
            <person name="Sanchez D."/>
            <person name="Rodriguez A.C."/>
            <person name="Nogales B."/>
            <person name="Bosch R."/>
            <person name="Busquets A."/>
            <person name="Gomila M."/>
            <person name="Lalucat J."/>
            <person name="Garcia-Valdes E."/>
        </authorList>
    </citation>
    <scope>NUCLEOTIDE SEQUENCE [LARGE SCALE GENOMIC DNA]</scope>
    <source>
        <strain evidence="2 3">V113</strain>
    </source>
</reference>
<dbReference type="EMBL" id="LMAZ01000012">
    <property type="protein sequence ID" value="RGP52503.1"/>
    <property type="molecule type" value="Genomic_DNA"/>
</dbReference>
<protein>
    <recommendedName>
        <fullName evidence="4">Lipoprotein</fullName>
    </recommendedName>
</protein>
<name>A0A395QXA7_9PSED</name>
<organism evidence="2 3">
    <name type="scientific">Pseudomonas abyssi</name>
    <dbReference type="NCBI Taxonomy" id="170540"/>
    <lineage>
        <taxon>Bacteria</taxon>
        <taxon>Pseudomonadati</taxon>
        <taxon>Pseudomonadota</taxon>
        <taxon>Gammaproteobacteria</taxon>
        <taxon>Pseudomonadales</taxon>
        <taxon>Pseudomonadaceae</taxon>
        <taxon>Pseudomonas</taxon>
    </lineage>
</organism>
<dbReference type="Proteomes" id="UP000265411">
    <property type="component" value="Unassembled WGS sequence"/>
</dbReference>
<evidence type="ECO:0000313" key="2">
    <source>
        <dbReference type="EMBL" id="RGP52503.1"/>
    </source>
</evidence>
<evidence type="ECO:0000313" key="3">
    <source>
        <dbReference type="Proteomes" id="UP000265411"/>
    </source>
</evidence>
<dbReference type="AlphaFoldDB" id="A0A395QXA7"/>